<gene>
    <name evidence="2" type="ORF">J2T09_000512</name>
</gene>
<keyword evidence="1" id="KW-0732">Signal</keyword>
<feature type="chain" id="PRO_5046038356" evidence="1">
    <location>
        <begin position="24"/>
        <end position="114"/>
    </location>
</feature>
<comment type="caution">
    <text evidence="2">The sequence shown here is derived from an EMBL/GenBank/DDBJ whole genome shotgun (WGS) entry which is preliminary data.</text>
</comment>
<sequence length="114" mass="11901">MKHTMRLVPVLVAVLGLGSAAHASSDGAWAEFSAAVEKACIKSASSQIENGRAVVDPYGSEKYGLAINTGRPLGVKTKKVADISVICVYDKKTKVSEVGGEIEIRKVGAAASRK</sequence>
<organism evidence="2 3">
    <name type="scientific">Neorhizobium huautlense</name>
    <dbReference type="NCBI Taxonomy" id="67774"/>
    <lineage>
        <taxon>Bacteria</taxon>
        <taxon>Pseudomonadati</taxon>
        <taxon>Pseudomonadota</taxon>
        <taxon>Alphaproteobacteria</taxon>
        <taxon>Hyphomicrobiales</taxon>
        <taxon>Rhizobiaceae</taxon>
        <taxon>Rhizobium/Agrobacterium group</taxon>
        <taxon>Neorhizobium</taxon>
    </lineage>
</organism>
<name>A0ABT9PMU0_9HYPH</name>
<evidence type="ECO:0000313" key="3">
    <source>
        <dbReference type="Proteomes" id="UP001241472"/>
    </source>
</evidence>
<dbReference type="RefSeq" id="WP_306830704.1">
    <property type="nucleotide sequence ID" value="NZ_JAUSRF010000001.1"/>
</dbReference>
<keyword evidence="3" id="KW-1185">Reference proteome</keyword>
<reference evidence="2 3" key="1">
    <citation type="submission" date="2023-07" db="EMBL/GenBank/DDBJ databases">
        <title>Sorghum-associated microbial communities from plants grown in Nebraska, USA.</title>
        <authorList>
            <person name="Schachtman D."/>
        </authorList>
    </citation>
    <scope>NUCLEOTIDE SEQUENCE [LARGE SCALE GENOMIC DNA]</scope>
    <source>
        <strain evidence="2 3">DS1307</strain>
    </source>
</reference>
<dbReference type="EMBL" id="JAUSRF010000001">
    <property type="protein sequence ID" value="MDP9835771.1"/>
    <property type="molecule type" value="Genomic_DNA"/>
</dbReference>
<accession>A0ABT9PMU0</accession>
<proteinExistence type="predicted"/>
<protein>
    <submittedName>
        <fullName evidence="2">Uncharacterized protein</fullName>
    </submittedName>
</protein>
<evidence type="ECO:0000256" key="1">
    <source>
        <dbReference type="SAM" id="SignalP"/>
    </source>
</evidence>
<dbReference type="Proteomes" id="UP001241472">
    <property type="component" value="Unassembled WGS sequence"/>
</dbReference>
<feature type="signal peptide" evidence="1">
    <location>
        <begin position="1"/>
        <end position="23"/>
    </location>
</feature>
<evidence type="ECO:0000313" key="2">
    <source>
        <dbReference type="EMBL" id="MDP9835771.1"/>
    </source>
</evidence>